<evidence type="ECO:0000313" key="2">
    <source>
        <dbReference type="Proteomes" id="UP000320839"/>
    </source>
</evidence>
<dbReference type="InterPro" id="IPR011989">
    <property type="entry name" value="ARM-like"/>
</dbReference>
<dbReference type="AlphaFoldDB" id="A0A518FS37"/>
<protein>
    <recommendedName>
        <fullName evidence="3">HEAT repeat protein</fullName>
    </recommendedName>
</protein>
<evidence type="ECO:0008006" key="3">
    <source>
        <dbReference type="Google" id="ProtNLM"/>
    </source>
</evidence>
<dbReference type="InterPro" id="IPR016024">
    <property type="entry name" value="ARM-type_fold"/>
</dbReference>
<dbReference type="Proteomes" id="UP000320839">
    <property type="component" value="Chromosome"/>
</dbReference>
<organism evidence="1 2">
    <name type="scientific">Gimesia panareensis</name>
    <dbReference type="NCBI Taxonomy" id="2527978"/>
    <lineage>
        <taxon>Bacteria</taxon>
        <taxon>Pseudomonadati</taxon>
        <taxon>Planctomycetota</taxon>
        <taxon>Planctomycetia</taxon>
        <taxon>Planctomycetales</taxon>
        <taxon>Planctomycetaceae</taxon>
        <taxon>Gimesia</taxon>
    </lineage>
</organism>
<dbReference type="Gene3D" id="1.25.10.10">
    <property type="entry name" value="Leucine-rich Repeat Variant"/>
    <property type="match status" value="1"/>
</dbReference>
<evidence type="ECO:0000313" key="1">
    <source>
        <dbReference type="EMBL" id="QDV19143.1"/>
    </source>
</evidence>
<dbReference type="EMBL" id="CP036317">
    <property type="protein sequence ID" value="QDV19143.1"/>
    <property type="molecule type" value="Genomic_DNA"/>
</dbReference>
<proteinExistence type="predicted"/>
<name>A0A518FS37_9PLAN</name>
<accession>A0A518FS37</accession>
<dbReference type="SUPFAM" id="SSF48371">
    <property type="entry name" value="ARM repeat"/>
    <property type="match status" value="1"/>
</dbReference>
<reference evidence="1 2" key="1">
    <citation type="submission" date="2019-02" db="EMBL/GenBank/DDBJ databases">
        <title>Deep-cultivation of Planctomycetes and their phenomic and genomic characterization uncovers novel biology.</title>
        <authorList>
            <person name="Wiegand S."/>
            <person name="Jogler M."/>
            <person name="Boedeker C."/>
            <person name="Pinto D."/>
            <person name="Vollmers J."/>
            <person name="Rivas-Marin E."/>
            <person name="Kohn T."/>
            <person name="Peeters S.H."/>
            <person name="Heuer A."/>
            <person name="Rast P."/>
            <person name="Oberbeckmann S."/>
            <person name="Bunk B."/>
            <person name="Jeske O."/>
            <person name="Meyerdierks A."/>
            <person name="Storesund J.E."/>
            <person name="Kallscheuer N."/>
            <person name="Luecker S."/>
            <person name="Lage O.M."/>
            <person name="Pohl T."/>
            <person name="Merkel B.J."/>
            <person name="Hornburger P."/>
            <person name="Mueller R.-W."/>
            <person name="Bruemmer F."/>
            <person name="Labrenz M."/>
            <person name="Spormann A.M."/>
            <person name="Op den Camp H."/>
            <person name="Overmann J."/>
            <person name="Amann R."/>
            <person name="Jetten M.S.M."/>
            <person name="Mascher T."/>
            <person name="Medema M.H."/>
            <person name="Devos D.P."/>
            <person name="Kaster A.-K."/>
            <person name="Ovreas L."/>
            <person name="Rohde M."/>
            <person name="Galperin M.Y."/>
            <person name="Jogler C."/>
        </authorList>
    </citation>
    <scope>NUCLEOTIDE SEQUENCE [LARGE SCALE GENOMIC DNA]</scope>
    <source>
        <strain evidence="1 2">Pan153</strain>
    </source>
</reference>
<gene>
    <name evidence="1" type="ORF">Pan153_38060</name>
</gene>
<sequence>MVGVRKTERERMESDEKQVRQAIEYLLGIDKTEHWPATDPPIPMSPEDYGVVSAMSLGKMNVPTAESMAALIYGAIHFDDPYVKIACSEAISDINLKLAKSIFYLQTMDTDSDVRERAFELLWNSDTADLGLARSVRDRLLHDPDEFVRSTASRYIDP</sequence>